<evidence type="ECO:0000313" key="3">
    <source>
        <dbReference type="Ensembl" id="ENSSRHP00000057343.1"/>
    </source>
</evidence>
<keyword evidence="1" id="KW-0175">Coiled coil</keyword>
<evidence type="ECO:0000313" key="4">
    <source>
        <dbReference type="Proteomes" id="UP000472270"/>
    </source>
</evidence>
<reference evidence="3" key="1">
    <citation type="submission" date="2025-08" db="UniProtKB">
        <authorList>
            <consortium name="Ensembl"/>
        </authorList>
    </citation>
    <scope>IDENTIFICATION</scope>
</reference>
<proteinExistence type="predicted"/>
<dbReference type="Proteomes" id="UP000472270">
    <property type="component" value="Unassembled WGS sequence"/>
</dbReference>
<feature type="region of interest" description="Disordered" evidence="2">
    <location>
        <begin position="447"/>
        <end position="535"/>
    </location>
</feature>
<dbReference type="Ensembl" id="ENSSRHT00000058945.1">
    <property type="protein sequence ID" value="ENSSRHP00000057343.1"/>
    <property type="gene ID" value="ENSSRHG00000028766.1"/>
</dbReference>
<evidence type="ECO:0000256" key="1">
    <source>
        <dbReference type="SAM" id="Coils"/>
    </source>
</evidence>
<dbReference type="AlphaFoldDB" id="A0A673K3E5"/>
<sequence length="567" mass="66287">MPQTADPIAHGEDVNTWLRGMTDSLTPKTFELLLFLIIILILRRFLTQDSSQNNNHEELVKITSSLSYAFTTQLKLSDKHITHLQEELTRAQRRIDKLEVKVQDQLKAPNEKEQETTEQVKKLQAALAAAQLDQQHSKAVQKDLVNRLQYAEQLLEKAKNDIRNKNVEISTLKDHLERYITEMDNLTQQLDDTNDELYMVRKELKDAYELKQEPRKEKHLSASPLLTAHGMTIKDLNKLSKTISSFNPNSAEGHDIQAYLQDIEFHLEMRPHVTDRDRLYLLRATSSPEVRNFLDRQPSQTKSSYQLLREVLIKEFTDPESEHGLLTALEIKQGRQEVPQAYYNRLRQAAHNAHNEPDREDDVNFKSLFLRNRVSQVSHHLGVMACPRSMTIQQLRDLTQKAYNKQKMASKKGNKTSTLLNSVTKDSSLALDDTQWHHDTRVFHQEHRERDTHDHDSYQTNRWKNPWDQPCFSRNPKDKNNWKPNQTSKGKRPTHPRETRVGKQQQNAPQHHSDMHSAEYAQEQDSLPSEDMEQVMRQLKEFLQDKLHTYDHKVETERVPSRQASHI</sequence>
<protein>
    <submittedName>
        <fullName evidence="3">Uncharacterized protein</fullName>
    </submittedName>
</protein>
<feature type="compositionally biased region" description="Basic and acidic residues" evidence="2">
    <location>
        <begin position="548"/>
        <end position="560"/>
    </location>
</feature>
<feature type="coiled-coil region" evidence="1">
    <location>
        <begin position="81"/>
        <end position="203"/>
    </location>
</feature>
<organism evidence="3 4">
    <name type="scientific">Sinocyclocheilus rhinocerous</name>
    <dbReference type="NCBI Taxonomy" id="307959"/>
    <lineage>
        <taxon>Eukaryota</taxon>
        <taxon>Metazoa</taxon>
        <taxon>Chordata</taxon>
        <taxon>Craniata</taxon>
        <taxon>Vertebrata</taxon>
        <taxon>Euteleostomi</taxon>
        <taxon>Actinopterygii</taxon>
        <taxon>Neopterygii</taxon>
        <taxon>Teleostei</taxon>
        <taxon>Ostariophysi</taxon>
        <taxon>Cypriniformes</taxon>
        <taxon>Cyprinidae</taxon>
        <taxon>Cyprininae</taxon>
        <taxon>Sinocyclocheilus</taxon>
    </lineage>
</organism>
<reference evidence="3" key="2">
    <citation type="submission" date="2025-09" db="UniProtKB">
        <authorList>
            <consortium name="Ensembl"/>
        </authorList>
    </citation>
    <scope>IDENTIFICATION</scope>
</reference>
<keyword evidence="4" id="KW-1185">Reference proteome</keyword>
<feature type="compositionally biased region" description="Basic and acidic residues" evidence="2">
    <location>
        <begin position="447"/>
        <end position="457"/>
    </location>
</feature>
<feature type="region of interest" description="Disordered" evidence="2">
    <location>
        <begin position="548"/>
        <end position="567"/>
    </location>
</feature>
<evidence type="ECO:0000256" key="2">
    <source>
        <dbReference type="SAM" id="MobiDB-lite"/>
    </source>
</evidence>
<name>A0A673K3E5_9TELE</name>
<accession>A0A673K3E5</accession>